<evidence type="ECO:0000313" key="1">
    <source>
        <dbReference type="EMBL" id="KAL0250594.1"/>
    </source>
</evidence>
<dbReference type="EMBL" id="ATAM02000004">
    <property type="protein sequence ID" value="KAL0250594.1"/>
    <property type="molecule type" value="Genomic_DNA"/>
</dbReference>
<proteinExistence type="predicted"/>
<comment type="caution">
    <text evidence="1">The sequence shown here is derived from an EMBL/GenBank/DDBJ whole genome shotgun (WGS) entry which is preliminary data.</text>
</comment>
<dbReference type="Proteomes" id="UP000054399">
    <property type="component" value="Unassembled WGS sequence"/>
</dbReference>
<sequence length="114" mass="13010">MMLKRSFFRPFVSHSRLSVYPYFTLTIFKYRPSSPLAKAANPILLFGQPTTYVFPDGPLTQLAARLPDLLLNELVPTKTGGQCFKCRKMIALLASVFLSLSMIFRKMHPWLVVL</sequence>
<dbReference type="GeneID" id="91989633"/>
<dbReference type="RefSeq" id="XP_066614781.1">
    <property type="nucleotide sequence ID" value="XM_066757312.1"/>
</dbReference>
<protein>
    <submittedName>
        <fullName evidence="1">Uncharacterized protein</fullName>
    </submittedName>
</protein>
<reference evidence="2" key="1">
    <citation type="submission" date="2015-01" db="EMBL/GenBank/DDBJ databases">
        <title>The Genome Sequence of Cryptococcus gattii MMRL2647.</title>
        <authorList>
            <consortium name="The Broad Institute Genomics Platform"/>
            <person name="Cuomo C."/>
            <person name="Litvintseva A."/>
            <person name="Chen Y."/>
            <person name="Heitman J."/>
            <person name="Sun S."/>
            <person name="Springer D."/>
            <person name="Dromer F."/>
            <person name="Young S."/>
            <person name="Zeng Q."/>
            <person name="Gargeya S."/>
            <person name="Abouelleil A."/>
            <person name="Alvarado L."/>
            <person name="Chapman S.B."/>
            <person name="Gainer-Dewar J."/>
            <person name="Goldberg J."/>
            <person name="Griggs A."/>
            <person name="Gujja S."/>
            <person name="Hansen M."/>
            <person name="Howarth C."/>
            <person name="Imamovic A."/>
            <person name="Larimer J."/>
            <person name="Murphy C."/>
            <person name="Naylor J."/>
            <person name="Pearson M."/>
            <person name="Priest M."/>
            <person name="Roberts A."/>
            <person name="Saif S."/>
            <person name="Shea T."/>
            <person name="Sykes S."/>
            <person name="Wortman J."/>
            <person name="Nusbaum C."/>
            <person name="Birren B."/>
        </authorList>
    </citation>
    <scope>NUCLEOTIDE SEQUENCE [LARGE SCALE GENOMIC DNA]</scope>
    <source>
        <strain evidence="2">IND107</strain>
    </source>
</reference>
<reference evidence="1 2" key="2">
    <citation type="submission" date="2024-01" db="EMBL/GenBank/DDBJ databases">
        <title>Comparative genomics of Cryptococcus and Kwoniella reveals pathogenesis evolution and contrasting modes of karyotype evolution via chromosome fusion or intercentromeric recombination.</title>
        <authorList>
            <person name="Coelho M.A."/>
            <person name="David-Palma M."/>
            <person name="Shea T."/>
            <person name="Bowers K."/>
            <person name="Mcginley-Smith S."/>
            <person name="Mohammad A.W."/>
            <person name="Gnirke A."/>
            <person name="Yurkov A.M."/>
            <person name="Nowrousian M."/>
            <person name="Sun S."/>
            <person name="Cuomo C.A."/>
            <person name="Heitman J."/>
        </authorList>
    </citation>
    <scope>NUCLEOTIDE SEQUENCE [LARGE SCALE GENOMIC DNA]</scope>
    <source>
        <strain evidence="1 2">IND107</strain>
    </source>
</reference>
<evidence type="ECO:0000313" key="2">
    <source>
        <dbReference type="Proteomes" id="UP000054399"/>
    </source>
</evidence>
<organism evidence="1 2">
    <name type="scientific">Cryptococcus tetragattii IND107</name>
    <dbReference type="NCBI Taxonomy" id="1296105"/>
    <lineage>
        <taxon>Eukaryota</taxon>
        <taxon>Fungi</taxon>
        <taxon>Dikarya</taxon>
        <taxon>Basidiomycota</taxon>
        <taxon>Agaricomycotina</taxon>
        <taxon>Tremellomycetes</taxon>
        <taxon>Tremellales</taxon>
        <taxon>Cryptococcaceae</taxon>
        <taxon>Cryptococcus</taxon>
        <taxon>Cryptococcus gattii species complex</taxon>
    </lineage>
</organism>
<gene>
    <name evidence="1" type="ORF">I308_102777</name>
</gene>
<keyword evidence="2" id="KW-1185">Reference proteome</keyword>
<accession>A0ABR3BUI6</accession>
<name>A0ABR3BUI6_9TREE</name>